<dbReference type="InterPro" id="IPR005901">
    <property type="entry name" value="GLPGLI"/>
</dbReference>
<dbReference type="EMBL" id="MSCN01000001">
    <property type="protein sequence ID" value="PQJ80588.1"/>
    <property type="molecule type" value="Genomic_DNA"/>
</dbReference>
<keyword evidence="3" id="KW-1185">Reference proteome</keyword>
<reference evidence="2 3" key="1">
    <citation type="submission" date="2016-12" db="EMBL/GenBank/DDBJ databases">
        <title>Trade-off between light-utilization and light-protection in marine flavobacteria.</title>
        <authorList>
            <person name="Kumagai Y."/>
            <person name="Yoshizawa S."/>
            <person name="Kogure K."/>
            <person name="Iwasaki W."/>
        </authorList>
    </citation>
    <scope>NUCLEOTIDE SEQUENCE [LARGE SCALE GENOMIC DNA]</scope>
    <source>
        <strain evidence="2 3">NBRC 108759</strain>
    </source>
</reference>
<evidence type="ECO:0000313" key="2">
    <source>
        <dbReference type="EMBL" id="PQJ80588.1"/>
    </source>
</evidence>
<dbReference type="Proteomes" id="UP000238882">
    <property type="component" value="Unassembled WGS sequence"/>
</dbReference>
<dbReference type="RefSeq" id="WP_105017191.1">
    <property type="nucleotide sequence ID" value="NZ_MSCN01000001.1"/>
</dbReference>
<protein>
    <submittedName>
        <fullName evidence="2">GLPGLI family protein</fullName>
    </submittedName>
</protein>
<proteinExistence type="predicted"/>
<dbReference type="AlphaFoldDB" id="A0A2S7WSL6"/>
<evidence type="ECO:0000313" key="3">
    <source>
        <dbReference type="Proteomes" id="UP000238882"/>
    </source>
</evidence>
<keyword evidence="1" id="KW-0732">Signal</keyword>
<dbReference type="OrthoDB" id="1068986at2"/>
<comment type="caution">
    <text evidence="2">The sequence shown here is derived from an EMBL/GenBank/DDBJ whole genome shotgun (WGS) entry which is preliminary data.</text>
</comment>
<dbReference type="Pfam" id="PF09697">
    <property type="entry name" value="Porph_ging"/>
    <property type="match status" value="1"/>
</dbReference>
<sequence length="281" mass="31655">MKTIITSLAFLLICSIQAQNFTGKAVYKTSRKSNISFGDNQQGVTDKMQEELKKRLQKMNQKTFILNFDKNTSTYKQDIELKAPKPKLGGTNVMVMSFGGSGGANNIYYKNLKEKRYANKTEIMGKAFLVKDSLPVYDWVMTTETKNIGKYTCYKATFTKEVTSRKMSFVNGESKEVETKENVTTTAWYTPQVPISNGPDDFQGLPGLILEINDGKRTIVCTEIILNPSEKLAINEPKKGKLVNEKKFNEIQQKKSKELMEKFKSRNGVDMGNGINIKMGG</sequence>
<organism evidence="2 3">
    <name type="scientific">Polaribacter porphyrae</name>
    <dbReference type="NCBI Taxonomy" id="1137780"/>
    <lineage>
        <taxon>Bacteria</taxon>
        <taxon>Pseudomonadati</taxon>
        <taxon>Bacteroidota</taxon>
        <taxon>Flavobacteriia</taxon>
        <taxon>Flavobacteriales</taxon>
        <taxon>Flavobacteriaceae</taxon>
    </lineage>
</organism>
<gene>
    <name evidence="2" type="ORF">BTO18_16005</name>
</gene>
<name>A0A2S7WSL6_9FLAO</name>
<evidence type="ECO:0000256" key="1">
    <source>
        <dbReference type="SAM" id="SignalP"/>
    </source>
</evidence>
<dbReference type="NCBIfam" id="TIGR01200">
    <property type="entry name" value="GLPGLI"/>
    <property type="match status" value="1"/>
</dbReference>
<feature type="signal peptide" evidence="1">
    <location>
        <begin position="1"/>
        <end position="18"/>
    </location>
</feature>
<feature type="chain" id="PRO_5015599236" evidence="1">
    <location>
        <begin position="19"/>
        <end position="281"/>
    </location>
</feature>
<accession>A0A2S7WSL6</accession>